<name>A0A0P1GN18_9RHOB</name>
<dbReference type="InterPro" id="IPR000572">
    <property type="entry name" value="OxRdtase_Mopterin-bd_dom"/>
</dbReference>
<dbReference type="SUPFAM" id="SSF56524">
    <property type="entry name" value="Oxidoreductase molybdopterin-binding domain"/>
    <property type="match status" value="1"/>
</dbReference>
<keyword evidence="4" id="KW-1185">Reference proteome</keyword>
<reference evidence="3 4" key="1">
    <citation type="submission" date="2015-09" db="EMBL/GenBank/DDBJ databases">
        <authorList>
            <consortium name="Swine Surveillance"/>
        </authorList>
    </citation>
    <scope>NUCLEOTIDE SEQUENCE [LARGE SCALE GENOMIC DNA]</scope>
    <source>
        <strain evidence="3 4">CECT 8383</strain>
    </source>
</reference>
<accession>A0A0P1GN18</accession>
<evidence type="ECO:0000256" key="1">
    <source>
        <dbReference type="SAM" id="SignalP"/>
    </source>
</evidence>
<feature type="chain" id="PRO_5006063602" evidence="1">
    <location>
        <begin position="43"/>
        <end position="177"/>
    </location>
</feature>
<dbReference type="EMBL" id="CYSF01000006">
    <property type="protein sequence ID" value="CUH83791.1"/>
    <property type="molecule type" value="Genomic_DNA"/>
</dbReference>
<evidence type="ECO:0000259" key="2">
    <source>
        <dbReference type="Pfam" id="PF00174"/>
    </source>
</evidence>
<gene>
    <name evidence="3" type="ORF">TM5383_00992</name>
</gene>
<organism evidence="3 4">
    <name type="scientific">Thalassovita mediterranea</name>
    <dbReference type="NCBI Taxonomy" id="340021"/>
    <lineage>
        <taxon>Bacteria</taxon>
        <taxon>Pseudomonadati</taxon>
        <taxon>Pseudomonadota</taxon>
        <taxon>Alphaproteobacteria</taxon>
        <taxon>Rhodobacterales</taxon>
        <taxon>Roseobacteraceae</taxon>
        <taxon>Thalassovita</taxon>
    </lineage>
</organism>
<proteinExistence type="predicted"/>
<sequence>MFHSVFPSISSRLHAAAQSASSRVMAIAAAATLCASATAAQAETILTIVPANGGAVVELDRDALMALPRVSVRTSTIWTEGVVEFEGVSLATLVDQAGLTAETMSFIALNDYAVTIPLDDAVEGGPIVADTLNGAPMSVRDKGPLWVIYPFDDNTDYQSEQYYSRSIWQLHRIEPTS</sequence>
<dbReference type="InterPro" id="IPR036374">
    <property type="entry name" value="OxRdtase_Mopterin-bd_sf"/>
</dbReference>
<evidence type="ECO:0000313" key="3">
    <source>
        <dbReference type="EMBL" id="CUH83791.1"/>
    </source>
</evidence>
<dbReference type="Gene3D" id="3.90.420.10">
    <property type="entry name" value="Oxidoreductase, molybdopterin-binding domain"/>
    <property type="match status" value="1"/>
</dbReference>
<keyword evidence="1" id="KW-0732">Signal</keyword>
<dbReference type="Proteomes" id="UP000051681">
    <property type="component" value="Unassembled WGS sequence"/>
</dbReference>
<dbReference type="STRING" id="340021.TM5383_00992"/>
<feature type="domain" description="Oxidoreductase molybdopterin-binding" evidence="2">
    <location>
        <begin position="80"/>
        <end position="150"/>
    </location>
</feature>
<dbReference type="AlphaFoldDB" id="A0A0P1GN18"/>
<evidence type="ECO:0000313" key="4">
    <source>
        <dbReference type="Proteomes" id="UP000051681"/>
    </source>
</evidence>
<feature type="signal peptide" evidence="1">
    <location>
        <begin position="1"/>
        <end position="42"/>
    </location>
</feature>
<dbReference type="Pfam" id="PF00174">
    <property type="entry name" value="Oxidored_molyb"/>
    <property type="match status" value="1"/>
</dbReference>
<protein>
    <submittedName>
        <fullName evidence="3">Oxidoreductase molybdopterin binding domain protein</fullName>
    </submittedName>
</protein>
<dbReference type="RefSeq" id="WP_231725039.1">
    <property type="nucleotide sequence ID" value="NZ_CYSF01000006.1"/>
</dbReference>